<dbReference type="GO" id="GO:0004322">
    <property type="term" value="F:ferroxidase activity"/>
    <property type="evidence" value="ECO:0007669"/>
    <property type="project" value="TreeGrafter"/>
</dbReference>
<keyword evidence="12" id="KW-0186">Copper</keyword>
<dbReference type="STRING" id="590646.G3B6S8"/>
<keyword evidence="7" id="KW-0479">Metal-binding</keyword>
<accession>G3B6S8</accession>
<keyword evidence="13 15" id="KW-0472">Membrane</keyword>
<dbReference type="InterPro" id="IPR001117">
    <property type="entry name" value="Cu-oxidase_2nd"/>
</dbReference>
<dbReference type="eggNOG" id="KOG1263">
    <property type="taxonomic scope" value="Eukaryota"/>
</dbReference>
<dbReference type="InterPro" id="IPR011706">
    <property type="entry name" value="Cu-oxidase_C"/>
</dbReference>
<dbReference type="HOGENOM" id="CLU_006504_7_3_1"/>
<keyword evidence="10 15" id="KW-1133">Transmembrane helix</keyword>
<evidence type="ECO:0000256" key="14">
    <source>
        <dbReference type="ARBA" id="ARBA00023180"/>
    </source>
</evidence>
<dbReference type="SUPFAM" id="SSF49503">
    <property type="entry name" value="Cupredoxins"/>
    <property type="match status" value="3"/>
</dbReference>
<keyword evidence="20" id="KW-1185">Reference proteome</keyword>
<sequence>MQWNGCYIPNIHQLPPLKSPQNWSAYQIHAERPIILCKNKTKNNYQINQCDKNGIPGQISPLAKINGKSSFGYCKTHYWNYTANYVDANPDGVFTRRALTLNGEWPPPVLRVGKGDRVVFNLTNGLEDQNTTMHFHGLFQPGSAQMDGPEMVTQCPIPPGAHFVYNFTVGDQVGTFWYHSHTAGQLGDGLRGVFVIEDDEYPFDFDEEITLTIADWYHKSSDELSKSFMSLYNPTGAEPIPQNFLVNDTTNFTWNIEPNKTYFVRIVNVGAFVSQYLYMDDHEFEIVEVDGIYVNPNTTDMLYITVAQRYGVLIRTKSNTDKNYAFMSAVDQDLLDKIPKDLVLNQTSVLVYDENNDTPDQYYVDAWDFFDDFYLSPYNNETLYEDPDLTVTVDVVMANLGNGVNYAFFNNISYVTPKVPTLLTLLSAGDDATNALIYGTNTHTYVLQKDDIVDIVVNNQDTGKHPFHLHGHVFQVISRGEGVPDTSSPVAFDADSMSEFPEYPVLRDVVYVNPQSYMVLRFKADHPGVWFFHCHIEWHLRQGLALQFVEAPEDILNDSRQTLTDNHKDVCDKVGVSWKGNAADNDKDFTDLTNQNVQVKPLPAGFTARGIVALVFSCISAFLGLVAIAIYGVADIKNIEQKVVEDMGLDISEFKEDGVEGEVKSAVNKQCAYFLIC</sequence>
<evidence type="ECO:0000259" key="16">
    <source>
        <dbReference type="Pfam" id="PF00394"/>
    </source>
</evidence>
<evidence type="ECO:0000256" key="13">
    <source>
        <dbReference type="ARBA" id="ARBA00023136"/>
    </source>
</evidence>
<evidence type="ECO:0000256" key="5">
    <source>
        <dbReference type="ARBA" id="ARBA00022496"/>
    </source>
</evidence>
<proteinExistence type="inferred from homology"/>
<comment type="subcellular location">
    <subcellularLocation>
        <location evidence="2">Cell membrane</location>
        <topology evidence="2">Single-pass membrane protein</topology>
    </subcellularLocation>
</comment>
<comment type="similarity">
    <text evidence="3">Belongs to the multicopper oxidase family.</text>
</comment>
<feature type="domain" description="Plastocyanin-like" evidence="16">
    <location>
        <begin position="207"/>
        <end position="354"/>
    </location>
</feature>
<keyword evidence="9" id="KW-0677">Repeat</keyword>
<evidence type="ECO:0000256" key="8">
    <source>
        <dbReference type="ARBA" id="ARBA00022729"/>
    </source>
</evidence>
<dbReference type="InterPro" id="IPR008972">
    <property type="entry name" value="Cupredoxin"/>
</dbReference>
<evidence type="ECO:0000256" key="10">
    <source>
        <dbReference type="ARBA" id="ARBA00022989"/>
    </source>
</evidence>
<keyword evidence="8" id="KW-0732">Signal</keyword>
<dbReference type="GO" id="GO:0033215">
    <property type="term" value="P:reductive iron assimilation"/>
    <property type="evidence" value="ECO:0007669"/>
    <property type="project" value="TreeGrafter"/>
</dbReference>
<evidence type="ECO:0000313" key="19">
    <source>
        <dbReference type="EMBL" id="EGV63010.1"/>
    </source>
</evidence>
<evidence type="ECO:0000259" key="17">
    <source>
        <dbReference type="Pfam" id="PF07731"/>
    </source>
</evidence>
<dbReference type="OrthoDB" id="2121828at2759"/>
<dbReference type="Pfam" id="PF07731">
    <property type="entry name" value="Cu-oxidase_2"/>
    <property type="match status" value="1"/>
</dbReference>
<dbReference type="GO" id="GO:0005507">
    <property type="term" value="F:copper ion binding"/>
    <property type="evidence" value="ECO:0007669"/>
    <property type="project" value="InterPro"/>
</dbReference>
<evidence type="ECO:0000256" key="6">
    <source>
        <dbReference type="ARBA" id="ARBA00022692"/>
    </source>
</evidence>
<dbReference type="CDD" id="cd13851">
    <property type="entry name" value="CuRO_1_Fet3p"/>
    <property type="match status" value="1"/>
</dbReference>
<keyword evidence="11" id="KW-0560">Oxidoreductase</keyword>
<evidence type="ECO:0000256" key="7">
    <source>
        <dbReference type="ARBA" id="ARBA00022723"/>
    </source>
</evidence>
<dbReference type="EMBL" id="GL996524">
    <property type="protein sequence ID" value="EGV63010.1"/>
    <property type="molecule type" value="Genomic_DNA"/>
</dbReference>
<dbReference type="GO" id="GO:0010106">
    <property type="term" value="P:cellular response to iron ion starvation"/>
    <property type="evidence" value="ECO:0007669"/>
    <property type="project" value="TreeGrafter"/>
</dbReference>
<dbReference type="PANTHER" id="PTHR11709:SF361">
    <property type="entry name" value="IRON TRANSPORT MULTICOPPER OXIDASE FET3"/>
    <property type="match status" value="1"/>
</dbReference>
<evidence type="ECO:0000256" key="1">
    <source>
        <dbReference type="ARBA" id="ARBA00001935"/>
    </source>
</evidence>
<evidence type="ECO:0000313" key="20">
    <source>
        <dbReference type="Proteomes" id="UP000000707"/>
    </source>
</evidence>
<keyword evidence="5" id="KW-0813">Transport</keyword>
<dbReference type="FunFam" id="2.60.40.420:FF:000025">
    <property type="entry name" value="FET5p Multicopper oxidase"/>
    <property type="match status" value="1"/>
</dbReference>
<feature type="domain" description="Plastocyanin-like" evidence="18">
    <location>
        <begin position="84"/>
        <end position="199"/>
    </location>
</feature>
<protein>
    <recommendedName>
        <fullName evidence="21">Iron transport multicopper oxidase FET3</fullName>
    </recommendedName>
</protein>
<dbReference type="Proteomes" id="UP000000707">
    <property type="component" value="Unassembled WGS sequence"/>
</dbReference>
<evidence type="ECO:0000256" key="15">
    <source>
        <dbReference type="SAM" id="Phobius"/>
    </source>
</evidence>
<dbReference type="InterPro" id="IPR045087">
    <property type="entry name" value="Cu-oxidase_fam"/>
</dbReference>
<keyword evidence="6 15" id="KW-0812">Transmembrane</keyword>
<evidence type="ECO:0000256" key="4">
    <source>
        <dbReference type="ARBA" id="ARBA00022475"/>
    </source>
</evidence>
<dbReference type="PROSITE" id="PS00080">
    <property type="entry name" value="MULTICOPPER_OXIDASE2"/>
    <property type="match status" value="1"/>
</dbReference>
<dbReference type="InterPro" id="IPR044130">
    <property type="entry name" value="CuRO_2_Fet3-like"/>
</dbReference>
<dbReference type="CDD" id="cd13899">
    <property type="entry name" value="CuRO_3_Fet3p"/>
    <property type="match status" value="1"/>
</dbReference>
<dbReference type="FunFam" id="2.60.40.420:FF:000024">
    <property type="entry name" value="FET5p Multicopper oxidase"/>
    <property type="match status" value="1"/>
</dbReference>
<feature type="transmembrane region" description="Helical" evidence="15">
    <location>
        <begin position="611"/>
        <end position="634"/>
    </location>
</feature>
<dbReference type="Pfam" id="PF00394">
    <property type="entry name" value="Cu-oxidase"/>
    <property type="match status" value="1"/>
</dbReference>
<dbReference type="GO" id="GO:0033573">
    <property type="term" value="C:high-affinity iron permease complex"/>
    <property type="evidence" value="ECO:0007669"/>
    <property type="project" value="TreeGrafter"/>
</dbReference>
<dbReference type="PANTHER" id="PTHR11709">
    <property type="entry name" value="MULTI-COPPER OXIDASE"/>
    <property type="match status" value="1"/>
</dbReference>
<gene>
    <name evidence="19" type="ORF">CANTEDRAFT_130568</name>
</gene>
<dbReference type="AlphaFoldDB" id="G3B6S8"/>
<keyword evidence="5" id="KW-0410">Iron transport</keyword>
<comment type="cofactor">
    <cofactor evidence="1">
        <name>Cu cation</name>
        <dbReference type="ChEBI" id="CHEBI:23378"/>
    </cofactor>
</comment>
<feature type="domain" description="Plastocyanin-like" evidence="17">
    <location>
        <begin position="414"/>
        <end position="553"/>
    </location>
</feature>
<evidence type="ECO:0008006" key="21">
    <source>
        <dbReference type="Google" id="ProtNLM"/>
    </source>
</evidence>
<keyword evidence="5" id="KW-0406">Ion transport</keyword>
<reference evidence="19 20" key="1">
    <citation type="journal article" date="2011" name="Proc. Natl. Acad. Sci. U.S.A.">
        <title>Comparative genomics of xylose-fermenting fungi for enhanced biofuel production.</title>
        <authorList>
            <person name="Wohlbach D.J."/>
            <person name="Kuo A."/>
            <person name="Sato T.K."/>
            <person name="Potts K.M."/>
            <person name="Salamov A.A."/>
            <person name="LaButti K.M."/>
            <person name="Sun H."/>
            <person name="Clum A."/>
            <person name="Pangilinan J.L."/>
            <person name="Lindquist E.A."/>
            <person name="Lucas S."/>
            <person name="Lapidus A."/>
            <person name="Jin M."/>
            <person name="Gunawan C."/>
            <person name="Balan V."/>
            <person name="Dale B.E."/>
            <person name="Jeffries T.W."/>
            <person name="Zinkel R."/>
            <person name="Barry K.W."/>
            <person name="Grigoriev I.V."/>
            <person name="Gasch A.P."/>
        </authorList>
    </citation>
    <scope>NUCLEOTIDE SEQUENCE [LARGE SCALE GENOMIC DNA]</scope>
    <source>
        <strain evidence="20">ATCC 10573 / BCRC 21748 / CBS 615 / JCM 9827 / NBRC 10315 / NRRL Y-1498 / VKM Y-70</strain>
    </source>
</reference>
<dbReference type="Gene3D" id="2.60.40.420">
    <property type="entry name" value="Cupredoxins - blue copper proteins"/>
    <property type="match status" value="3"/>
</dbReference>
<keyword evidence="5" id="KW-0408">Iron</keyword>
<dbReference type="InterPro" id="IPR002355">
    <property type="entry name" value="Cu_oxidase_Cu_BS"/>
</dbReference>
<keyword evidence="14" id="KW-0325">Glycoprotein</keyword>
<name>G3B6S8_CANTC</name>
<evidence type="ECO:0000256" key="2">
    <source>
        <dbReference type="ARBA" id="ARBA00004162"/>
    </source>
</evidence>
<dbReference type="CDD" id="cd13877">
    <property type="entry name" value="CuRO_2_Fet3p_like"/>
    <property type="match status" value="1"/>
</dbReference>
<dbReference type="InterPro" id="IPR011707">
    <property type="entry name" value="Cu-oxidase-like_N"/>
</dbReference>
<organism evidence="20">
    <name type="scientific">Candida tenuis (strain ATCC 10573 / BCRC 21748 / CBS 615 / JCM 9827 / NBRC 10315 / NRRL Y-1498 / VKM Y-70)</name>
    <name type="common">Yeast</name>
    <name type="synonym">Yamadazyma tenuis</name>
    <dbReference type="NCBI Taxonomy" id="590646"/>
    <lineage>
        <taxon>Eukaryota</taxon>
        <taxon>Fungi</taxon>
        <taxon>Dikarya</taxon>
        <taxon>Ascomycota</taxon>
        <taxon>Saccharomycotina</taxon>
        <taxon>Pichiomycetes</taxon>
        <taxon>Debaryomycetaceae</taxon>
        <taxon>Yamadazyma</taxon>
    </lineage>
</organism>
<evidence type="ECO:0000256" key="3">
    <source>
        <dbReference type="ARBA" id="ARBA00010609"/>
    </source>
</evidence>
<dbReference type="Pfam" id="PF07732">
    <property type="entry name" value="Cu-oxidase_3"/>
    <property type="match status" value="1"/>
</dbReference>
<dbReference type="PROSITE" id="PS00079">
    <property type="entry name" value="MULTICOPPER_OXIDASE1"/>
    <property type="match status" value="2"/>
</dbReference>
<evidence type="ECO:0000259" key="18">
    <source>
        <dbReference type="Pfam" id="PF07732"/>
    </source>
</evidence>
<evidence type="ECO:0000256" key="12">
    <source>
        <dbReference type="ARBA" id="ARBA00023008"/>
    </source>
</evidence>
<keyword evidence="4" id="KW-1003">Cell membrane</keyword>
<evidence type="ECO:0000256" key="9">
    <source>
        <dbReference type="ARBA" id="ARBA00022737"/>
    </source>
</evidence>
<evidence type="ECO:0000256" key="11">
    <source>
        <dbReference type="ARBA" id="ARBA00023002"/>
    </source>
</evidence>
<dbReference type="InterPro" id="IPR033138">
    <property type="entry name" value="Cu_oxidase_CS"/>
</dbReference>